<feature type="non-terminal residue" evidence="1">
    <location>
        <position position="1"/>
    </location>
</feature>
<feature type="non-terminal residue" evidence="1">
    <location>
        <position position="75"/>
    </location>
</feature>
<proteinExistence type="predicted"/>
<reference evidence="1" key="2">
    <citation type="submission" date="2016-06" db="EMBL/GenBank/DDBJ databases">
        <title>The genome of a short-lived fish provides insights into sex chromosome evolution and the genetic control of aging.</title>
        <authorList>
            <person name="Reichwald K."/>
            <person name="Felder M."/>
            <person name="Petzold A."/>
            <person name="Koch P."/>
            <person name="Groth M."/>
            <person name="Platzer M."/>
        </authorList>
    </citation>
    <scope>NUCLEOTIDE SEQUENCE</scope>
    <source>
        <tissue evidence="1">Brain</tissue>
    </source>
</reference>
<name>A0A1A7WNZ3_9TELE</name>
<accession>A0A1A7WNZ3</accession>
<gene>
    <name evidence="1" type="primary">Nfu_g_1_021602</name>
</gene>
<sequence>ALESMKHLGLLLSALIRDTSQEICEAVRSPKERSKKPVVLEFCTIMLGVENFPCIGTVKVQPSPSCVLEPRNEDP</sequence>
<evidence type="ECO:0000313" key="1">
    <source>
        <dbReference type="EMBL" id="SBP07463.1"/>
    </source>
</evidence>
<reference evidence="1" key="1">
    <citation type="submission" date="2016-05" db="EMBL/GenBank/DDBJ databases">
        <authorList>
            <person name="Lavstsen T."/>
            <person name="Jespersen J.S."/>
        </authorList>
    </citation>
    <scope>NUCLEOTIDE SEQUENCE</scope>
    <source>
        <tissue evidence="1">Brain</tissue>
    </source>
</reference>
<dbReference type="EMBL" id="HADW01006063">
    <property type="protein sequence ID" value="SBP07463.1"/>
    <property type="molecule type" value="Transcribed_RNA"/>
</dbReference>
<dbReference type="AlphaFoldDB" id="A0A1A7WNZ3"/>
<protein>
    <submittedName>
        <fullName evidence="1">Uncharacterized protein</fullName>
    </submittedName>
</protein>
<organism evidence="1">
    <name type="scientific">Iconisemion striatum</name>
    <dbReference type="NCBI Taxonomy" id="60296"/>
    <lineage>
        <taxon>Eukaryota</taxon>
        <taxon>Metazoa</taxon>
        <taxon>Chordata</taxon>
        <taxon>Craniata</taxon>
        <taxon>Vertebrata</taxon>
        <taxon>Euteleostomi</taxon>
        <taxon>Actinopterygii</taxon>
        <taxon>Neopterygii</taxon>
        <taxon>Teleostei</taxon>
        <taxon>Neoteleostei</taxon>
        <taxon>Acanthomorphata</taxon>
        <taxon>Ovalentaria</taxon>
        <taxon>Atherinomorphae</taxon>
        <taxon>Cyprinodontiformes</taxon>
        <taxon>Nothobranchiidae</taxon>
        <taxon>Iconisemion</taxon>
    </lineage>
</organism>